<evidence type="ECO:0000256" key="1">
    <source>
        <dbReference type="ARBA" id="ARBA00004651"/>
    </source>
</evidence>
<dbReference type="InterPro" id="IPR027417">
    <property type="entry name" value="P-loop_NTPase"/>
</dbReference>
<dbReference type="Pfam" id="PF06472">
    <property type="entry name" value="ABC_membrane_2"/>
    <property type="match status" value="1"/>
</dbReference>
<dbReference type="EMBL" id="CP002637">
    <property type="protein sequence ID" value="AEC00982.1"/>
    <property type="molecule type" value="Genomic_DNA"/>
</dbReference>
<dbReference type="AlphaFoldDB" id="C9LYP5"/>
<keyword evidence="2" id="KW-0813">Transport</keyword>
<comment type="subcellular location">
    <subcellularLocation>
        <location evidence="1">Cell membrane</location>
        <topology evidence="1">Multi-pass membrane protein</topology>
    </subcellularLocation>
</comment>
<dbReference type="GO" id="GO:0016887">
    <property type="term" value="F:ATP hydrolysis activity"/>
    <property type="evidence" value="ECO:0007669"/>
    <property type="project" value="InterPro"/>
</dbReference>
<dbReference type="Proteomes" id="UP000003505">
    <property type="component" value="Unassembled WGS sequence"/>
</dbReference>
<feature type="transmembrane region" description="Helical" evidence="8">
    <location>
        <begin position="67"/>
        <end position="89"/>
    </location>
</feature>
<evidence type="ECO:0000259" key="10">
    <source>
        <dbReference type="PROSITE" id="PS50929"/>
    </source>
</evidence>
<dbReference type="InterPro" id="IPR036640">
    <property type="entry name" value="ABC1_TM_sf"/>
</dbReference>
<evidence type="ECO:0000256" key="8">
    <source>
        <dbReference type="SAM" id="Phobius"/>
    </source>
</evidence>
<dbReference type="InterPro" id="IPR050835">
    <property type="entry name" value="ABC_transporter_sub-D"/>
</dbReference>
<feature type="transmembrane region" description="Helical" evidence="8">
    <location>
        <begin position="28"/>
        <end position="47"/>
    </location>
</feature>
<keyword evidence="6 8" id="KW-1133">Transmembrane helix</keyword>
<dbReference type="InterPro" id="IPR003593">
    <property type="entry name" value="AAA+_ATPase"/>
</dbReference>
<dbReference type="InterPro" id="IPR003439">
    <property type="entry name" value="ABC_transporter-like_ATP-bd"/>
</dbReference>
<keyword evidence="5 12" id="KW-0067">ATP-binding</keyword>
<dbReference type="PROSITE" id="PS00211">
    <property type="entry name" value="ABC_TRANSPORTER_1"/>
    <property type="match status" value="1"/>
</dbReference>
<accession>C9LYP5</accession>
<sequence length="571" mass="64200">MEKKSVWRICRAIVRGYWFSEEKWKARGLLAVVIALNFVAVGMLVLINDWYNEFYNALQAYEYELFWPLVGKFAFLAFVHIAVAVYAIYLRQMLQIKWRTWLTDRYLARWMENRAYYKLETLAEGTDNPDQRISEDIGQFVELTLTLSVGFLKQLTTLAAFAVVLWNLSGVLTVPVGSWEFHIYGYMLWFSLIYSVLGTVGAHRVGRKLIGLNFEKQRFEADFRFSMMRVRENSESVAFYGGETQEVRGFSERFARVIGNFRELMRQTKILNFYINGYAQLAIIVPLVMAAPRYFGGEMALGGLMQTISAFGKVQDALSYFVEAYGSIAEYAAVVRRLSGFTAHMEEVDAKESAVTLSTSSGGLDVEGLCVSLPDGTELLQGCSFSLAPGEALLVTGASGAGKSTLLRALAGLWPFARGRAAFPANEKRLFLSQRPYLPLGTLARAVAYPLTAQGPREEMERALRLVGMEAFLPRLDEAADWSHILSLGEQQRIAFARILLVRPAWVFLDEATSALDEAREKELYEMLAHELPEMGIVSVGHRSTLREQHEKELHLGGAGSFSTRVLTESA</sequence>
<dbReference type="PANTHER" id="PTHR11384">
    <property type="entry name" value="ATP-BINDING CASSETTE, SUB-FAMILY D MEMBER"/>
    <property type="match status" value="1"/>
</dbReference>
<evidence type="ECO:0000313" key="13">
    <source>
        <dbReference type="Proteomes" id="UP000003505"/>
    </source>
</evidence>
<dbReference type="KEGG" id="ssg:Selsp_2033"/>
<evidence type="ECO:0000313" key="12">
    <source>
        <dbReference type="EMBL" id="EEX75995.1"/>
    </source>
</evidence>
<keyword evidence="14" id="KW-1185">Reference proteome</keyword>
<gene>
    <name evidence="11" type="ordered locus">Selsp_2033</name>
    <name evidence="12" type="ORF">SELSPUOL_02606</name>
</gene>
<dbReference type="EMBL" id="ACKP02000055">
    <property type="protein sequence ID" value="EEX75995.1"/>
    <property type="molecule type" value="Genomic_DNA"/>
</dbReference>
<dbReference type="OrthoDB" id="9810134at2"/>
<dbReference type="HOGENOM" id="CLU_007587_6_1_9"/>
<feature type="transmembrane region" description="Helical" evidence="8">
    <location>
        <begin position="183"/>
        <end position="202"/>
    </location>
</feature>
<dbReference type="STRING" id="546271.Selsp_2033"/>
<dbReference type="GO" id="GO:0140359">
    <property type="term" value="F:ABC-type transporter activity"/>
    <property type="evidence" value="ECO:0007669"/>
    <property type="project" value="InterPro"/>
</dbReference>
<dbReference type="GO" id="GO:0005524">
    <property type="term" value="F:ATP binding"/>
    <property type="evidence" value="ECO:0007669"/>
    <property type="project" value="UniProtKB-KW"/>
</dbReference>
<dbReference type="Gene3D" id="3.40.50.300">
    <property type="entry name" value="P-loop containing nucleotide triphosphate hydrolases"/>
    <property type="match status" value="1"/>
</dbReference>
<feature type="domain" description="ABC transporter" evidence="9">
    <location>
        <begin position="364"/>
        <end position="568"/>
    </location>
</feature>
<keyword evidence="3 8" id="KW-0812">Transmembrane</keyword>
<dbReference type="SMART" id="SM00382">
    <property type="entry name" value="AAA"/>
    <property type="match status" value="1"/>
</dbReference>
<dbReference type="CDD" id="cd03223">
    <property type="entry name" value="ABCD_peroxisomal_ALDP"/>
    <property type="match status" value="1"/>
</dbReference>
<evidence type="ECO:0000256" key="6">
    <source>
        <dbReference type="ARBA" id="ARBA00022989"/>
    </source>
</evidence>
<evidence type="ECO:0000256" key="4">
    <source>
        <dbReference type="ARBA" id="ARBA00022741"/>
    </source>
</evidence>
<feature type="domain" description="ABC transmembrane type-1" evidence="10">
    <location>
        <begin position="28"/>
        <end position="330"/>
    </location>
</feature>
<evidence type="ECO:0000313" key="11">
    <source>
        <dbReference type="EMBL" id="AEC00982.1"/>
    </source>
</evidence>
<dbReference type="eggNOG" id="COG4178">
    <property type="taxonomic scope" value="Bacteria"/>
</dbReference>
<feature type="transmembrane region" description="Helical" evidence="8">
    <location>
        <begin position="155"/>
        <end position="177"/>
    </location>
</feature>
<dbReference type="RefSeq" id="WP_006193976.1">
    <property type="nucleotide sequence ID" value="NC_015437.1"/>
</dbReference>
<dbReference type="Gene3D" id="1.20.1560.10">
    <property type="entry name" value="ABC transporter type 1, transmembrane domain"/>
    <property type="match status" value="1"/>
</dbReference>
<evidence type="ECO:0000256" key="5">
    <source>
        <dbReference type="ARBA" id="ARBA00022840"/>
    </source>
</evidence>
<dbReference type="Pfam" id="PF00005">
    <property type="entry name" value="ABC_tran"/>
    <property type="match status" value="1"/>
</dbReference>
<evidence type="ECO:0000259" key="9">
    <source>
        <dbReference type="PROSITE" id="PS50893"/>
    </source>
</evidence>
<dbReference type="PANTHER" id="PTHR11384:SF59">
    <property type="entry name" value="LYSOSOMAL COBALAMIN TRANSPORTER ABCD4"/>
    <property type="match status" value="1"/>
</dbReference>
<organism evidence="12 13">
    <name type="scientific">Selenomonas sputigena (strain ATCC 35185 / DSM 20758 / CCUG 44933 / VPI D19B-28)</name>
    <dbReference type="NCBI Taxonomy" id="546271"/>
    <lineage>
        <taxon>Bacteria</taxon>
        <taxon>Bacillati</taxon>
        <taxon>Bacillota</taxon>
        <taxon>Negativicutes</taxon>
        <taxon>Selenomonadales</taxon>
        <taxon>Selenomonadaceae</taxon>
        <taxon>Selenomonas</taxon>
    </lineage>
</organism>
<dbReference type="Proteomes" id="UP000011124">
    <property type="component" value="Chromosome"/>
</dbReference>
<name>C9LYP5_SELS3</name>
<evidence type="ECO:0000256" key="3">
    <source>
        <dbReference type="ARBA" id="ARBA00022692"/>
    </source>
</evidence>
<dbReference type="InterPro" id="IPR017871">
    <property type="entry name" value="ABC_transporter-like_CS"/>
</dbReference>
<protein>
    <submittedName>
        <fullName evidence="11">ABC transporter domain-containing protein</fullName>
    </submittedName>
    <submittedName>
        <fullName evidence="12">ABC transporter, ATP-binding protein</fullName>
    </submittedName>
</protein>
<proteinExistence type="predicted"/>
<dbReference type="InterPro" id="IPR011527">
    <property type="entry name" value="ABC1_TM_dom"/>
</dbReference>
<feature type="transmembrane region" description="Helical" evidence="8">
    <location>
        <begin position="271"/>
        <end position="291"/>
    </location>
</feature>
<reference evidence="12 13" key="1">
    <citation type="submission" date="2009-09" db="EMBL/GenBank/DDBJ databases">
        <authorList>
            <person name="Weinstock G."/>
            <person name="Sodergren E."/>
            <person name="Clifton S."/>
            <person name="Fulton L."/>
            <person name="Fulton B."/>
            <person name="Courtney L."/>
            <person name="Fronick C."/>
            <person name="Harrison M."/>
            <person name="Strong C."/>
            <person name="Farmer C."/>
            <person name="Delahaunty K."/>
            <person name="Markovic C."/>
            <person name="Hall O."/>
            <person name="Minx P."/>
            <person name="Tomlinson C."/>
            <person name="Mitreva M."/>
            <person name="Nelson J."/>
            <person name="Hou S."/>
            <person name="Wollam A."/>
            <person name="Pepin K.H."/>
            <person name="Johnson M."/>
            <person name="Bhonagiri V."/>
            <person name="Nash W.E."/>
            <person name="Warren W."/>
            <person name="Chinwalla A."/>
            <person name="Mardis E.R."/>
            <person name="Wilson R.K."/>
        </authorList>
    </citation>
    <scope>NUCLEOTIDE SEQUENCE [LARGE SCALE GENOMIC DNA]</scope>
    <source>
        <strain evidence="12">ATCC 35185</strain>
        <strain evidence="13">ATCC 35185 / DSM 20758 / VPI D19B-28</strain>
    </source>
</reference>
<evidence type="ECO:0000313" key="14">
    <source>
        <dbReference type="Proteomes" id="UP000011124"/>
    </source>
</evidence>
<dbReference type="PROSITE" id="PS50893">
    <property type="entry name" value="ABC_TRANSPORTER_2"/>
    <property type="match status" value="1"/>
</dbReference>
<dbReference type="PROSITE" id="PS50929">
    <property type="entry name" value="ABC_TM1F"/>
    <property type="match status" value="1"/>
</dbReference>
<dbReference type="SUPFAM" id="SSF90123">
    <property type="entry name" value="ABC transporter transmembrane region"/>
    <property type="match status" value="1"/>
</dbReference>
<keyword evidence="4" id="KW-0547">Nucleotide-binding</keyword>
<evidence type="ECO:0000256" key="7">
    <source>
        <dbReference type="ARBA" id="ARBA00023136"/>
    </source>
</evidence>
<dbReference type="GO" id="GO:0005886">
    <property type="term" value="C:plasma membrane"/>
    <property type="evidence" value="ECO:0007669"/>
    <property type="project" value="UniProtKB-SubCell"/>
</dbReference>
<keyword evidence="7 8" id="KW-0472">Membrane</keyword>
<evidence type="ECO:0000256" key="2">
    <source>
        <dbReference type="ARBA" id="ARBA00022448"/>
    </source>
</evidence>
<reference evidence="11 14" key="2">
    <citation type="submission" date="2011-04" db="EMBL/GenBank/DDBJ databases">
        <title>The complete genome of Selenomonas sputigena DSM 20758.</title>
        <authorList>
            <consortium name="US DOE Joint Genome Institute (JGI-PGF)"/>
            <person name="Lucas S."/>
            <person name="Copeland A."/>
            <person name="Lapidus A."/>
            <person name="Bruce D."/>
            <person name="Goodwin L."/>
            <person name="Pitluck S."/>
            <person name="Peters L."/>
            <person name="Kyrpides N."/>
            <person name="Mavromatis K."/>
            <person name="Ivanova N."/>
            <person name="Ovchinnikova G."/>
            <person name="Teshima H."/>
            <person name="Detter J.C."/>
            <person name="Tapia R."/>
            <person name="Han C."/>
            <person name="Land M."/>
            <person name="Hauser L."/>
            <person name="Markowitz V."/>
            <person name="Cheng J.-F."/>
            <person name="Hugenholtz P."/>
            <person name="Woyke T."/>
            <person name="Wu D."/>
            <person name="Gronow S."/>
            <person name="Wellnitz S."/>
            <person name="Schneider S."/>
            <person name="Klenk H.-P."/>
            <person name="Eisen J.A."/>
        </authorList>
    </citation>
    <scope>NUCLEOTIDE SEQUENCE [LARGE SCALE GENOMIC DNA]</scope>
    <source>
        <strain evidence="11">ATCC 35185</strain>
        <strain evidence="14">ATCC 35185 / DSM 20758 / VPI D19B-28</strain>
    </source>
</reference>
<dbReference type="SUPFAM" id="SSF52540">
    <property type="entry name" value="P-loop containing nucleoside triphosphate hydrolases"/>
    <property type="match status" value="1"/>
</dbReference>